<feature type="region of interest" description="Disordered" evidence="11">
    <location>
        <begin position="136"/>
        <end position="165"/>
    </location>
</feature>
<sequence length="457" mass="51992">MLDSGDRRWVLNSDLEDHLCEGVKAMLHCGAGTSGGRDGSSAQEKQQQQQFPYPVKDPQELHRSHLKLTSAQCIITKNTSDKTSKQHLQFSQPRPSVLRKGNQTLPQDLSSQSAQGHWSTPMVCKAEVENNFSVNSSSFQAKSPSTDSASVPGPRLGTAEHHHTQHPQEVLESVLCAKGVCAWPDCKKVFKESTHFHKHLRSEHRPGDKTIEQWTKQSDNVKQIENQLILEKQKLRAMSLHLSSMTSSAESLQNNPSLSLKQTFSPSGSLQAFESVTSLQGSGRVPAEMLPSGHLQIPTSQFIPGLITSIEWYKYTNIRPPFTYASMIRWVGKKKKTFLKHFILQTILTILFIFLMINTLTLCFNVTQAILESPEKQLTLNEIYHWFTRKFSYFRHNTATWKNAVRHNLSLHKCFVRVDGGKGSVWTVDEAEFLRRKGQKLQRDQDVSWMPHYMCYF</sequence>
<dbReference type="SMART" id="SM00339">
    <property type="entry name" value="FH"/>
    <property type="match status" value="1"/>
</dbReference>
<evidence type="ECO:0000256" key="11">
    <source>
        <dbReference type="SAM" id="MobiDB-lite"/>
    </source>
</evidence>
<comment type="subcellular location">
    <subcellularLocation>
        <location evidence="1 10">Nucleus</location>
    </subcellularLocation>
</comment>
<dbReference type="PROSITE" id="PS00028">
    <property type="entry name" value="ZINC_FINGER_C2H2_1"/>
    <property type="match status" value="1"/>
</dbReference>
<dbReference type="GO" id="GO:0008270">
    <property type="term" value="F:zinc ion binding"/>
    <property type="evidence" value="ECO:0007669"/>
    <property type="project" value="UniProtKB-KW"/>
</dbReference>
<dbReference type="GO" id="GO:0005634">
    <property type="term" value="C:nucleus"/>
    <property type="evidence" value="ECO:0007669"/>
    <property type="project" value="UniProtKB-SubCell"/>
</dbReference>
<evidence type="ECO:0000313" key="14">
    <source>
        <dbReference type="Ensembl" id="ENSAMXP00005051172.1"/>
    </source>
</evidence>
<feature type="compositionally biased region" description="Polar residues" evidence="11">
    <location>
        <begin position="140"/>
        <end position="149"/>
    </location>
</feature>
<organism evidence="14 15">
    <name type="scientific">Astyanax mexicanus</name>
    <name type="common">Blind cave fish</name>
    <name type="synonym">Astyanax fasciatus mexicanus</name>
    <dbReference type="NCBI Taxonomy" id="7994"/>
    <lineage>
        <taxon>Eukaryota</taxon>
        <taxon>Metazoa</taxon>
        <taxon>Chordata</taxon>
        <taxon>Craniata</taxon>
        <taxon>Vertebrata</taxon>
        <taxon>Euteleostomi</taxon>
        <taxon>Actinopterygii</taxon>
        <taxon>Neopterygii</taxon>
        <taxon>Teleostei</taxon>
        <taxon>Ostariophysi</taxon>
        <taxon>Characiformes</taxon>
        <taxon>Characoidei</taxon>
        <taxon>Acestrorhamphidae</taxon>
        <taxon>Acestrorhamphinae</taxon>
        <taxon>Astyanax</taxon>
    </lineage>
</organism>
<evidence type="ECO:0000256" key="5">
    <source>
        <dbReference type="ARBA" id="ARBA00022833"/>
    </source>
</evidence>
<keyword evidence="12" id="KW-0812">Transmembrane</keyword>
<evidence type="ECO:0000256" key="9">
    <source>
        <dbReference type="ARBA" id="ARBA00023242"/>
    </source>
</evidence>
<dbReference type="PROSITE" id="PS00658">
    <property type="entry name" value="FORK_HEAD_2"/>
    <property type="match status" value="1"/>
</dbReference>
<keyword evidence="3" id="KW-0479">Metal-binding</keyword>
<name>A0A8B9LGN7_ASTMX</name>
<dbReference type="Ensembl" id="ENSAMXT00005055426.1">
    <property type="protein sequence ID" value="ENSAMXP00005051172.1"/>
    <property type="gene ID" value="ENSAMXG00005023145.1"/>
</dbReference>
<dbReference type="InterPro" id="IPR032354">
    <property type="entry name" value="FOXP-CC"/>
</dbReference>
<protein>
    <submittedName>
        <fullName evidence="14">Forkhead box P3a</fullName>
    </submittedName>
</protein>
<keyword evidence="8" id="KW-0804">Transcription</keyword>
<feature type="region of interest" description="Disordered" evidence="11">
    <location>
        <begin position="83"/>
        <end position="116"/>
    </location>
</feature>
<keyword evidence="7 10" id="KW-0238">DNA-binding</keyword>
<dbReference type="PROSITE" id="PS50039">
    <property type="entry name" value="FORK_HEAD_3"/>
    <property type="match status" value="1"/>
</dbReference>
<dbReference type="InterPro" id="IPR047413">
    <property type="entry name" value="FH_FOXP3"/>
</dbReference>
<feature type="compositionally biased region" description="Polar residues" evidence="11">
    <location>
        <begin position="101"/>
        <end position="116"/>
    </location>
</feature>
<dbReference type="Gene3D" id="1.20.5.340">
    <property type="match status" value="1"/>
</dbReference>
<dbReference type="GO" id="GO:0001227">
    <property type="term" value="F:DNA-binding transcription repressor activity, RNA polymerase II-specific"/>
    <property type="evidence" value="ECO:0007669"/>
    <property type="project" value="TreeGrafter"/>
</dbReference>
<evidence type="ECO:0000256" key="2">
    <source>
        <dbReference type="ARBA" id="ARBA00022491"/>
    </source>
</evidence>
<dbReference type="Pfam" id="PF00250">
    <property type="entry name" value="Forkhead"/>
    <property type="match status" value="1"/>
</dbReference>
<dbReference type="AlphaFoldDB" id="A0A8B9LGN7"/>
<dbReference type="Gene3D" id="1.10.10.10">
    <property type="entry name" value="Winged helix-like DNA-binding domain superfamily/Winged helix DNA-binding domain"/>
    <property type="match status" value="1"/>
</dbReference>
<reference evidence="14" key="1">
    <citation type="submission" date="2025-08" db="UniProtKB">
        <authorList>
            <consortium name="Ensembl"/>
        </authorList>
    </citation>
    <scope>IDENTIFICATION</scope>
</reference>
<keyword evidence="9 10" id="KW-0539">Nucleus</keyword>
<keyword evidence="12" id="KW-1133">Transmembrane helix</keyword>
<dbReference type="InterPro" id="IPR013087">
    <property type="entry name" value="Znf_C2H2_type"/>
</dbReference>
<keyword evidence="4" id="KW-0863">Zinc-finger</keyword>
<evidence type="ECO:0000256" key="4">
    <source>
        <dbReference type="ARBA" id="ARBA00022771"/>
    </source>
</evidence>
<evidence type="ECO:0000256" key="6">
    <source>
        <dbReference type="ARBA" id="ARBA00023015"/>
    </source>
</evidence>
<feature type="domain" description="Fork-head" evidence="13">
    <location>
        <begin position="366"/>
        <end position="445"/>
    </location>
</feature>
<dbReference type="FunFam" id="1.10.10.10:FF:000010">
    <property type="entry name" value="Forkhead box P2 isoform B"/>
    <property type="match status" value="1"/>
</dbReference>
<evidence type="ECO:0000256" key="3">
    <source>
        <dbReference type="ARBA" id="ARBA00022723"/>
    </source>
</evidence>
<dbReference type="GO" id="GO:0000978">
    <property type="term" value="F:RNA polymerase II cis-regulatory region sequence-specific DNA binding"/>
    <property type="evidence" value="ECO:0007669"/>
    <property type="project" value="TreeGrafter"/>
</dbReference>
<feature type="region of interest" description="Disordered" evidence="11">
    <location>
        <begin position="31"/>
        <end position="52"/>
    </location>
</feature>
<dbReference type="Pfam" id="PF16159">
    <property type="entry name" value="FOXP-CC"/>
    <property type="match status" value="1"/>
</dbReference>
<dbReference type="InterPro" id="IPR036388">
    <property type="entry name" value="WH-like_DNA-bd_sf"/>
</dbReference>
<dbReference type="InterPro" id="IPR036390">
    <property type="entry name" value="WH_DNA-bd_sf"/>
</dbReference>
<keyword evidence="2" id="KW-0678">Repressor</keyword>
<evidence type="ECO:0000256" key="12">
    <source>
        <dbReference type="SAM" id="Phobius"/>
    </source>
</evidence>
<evidence type="ECO:0000259" key="13">
    <source>
        <dbReference type="PROSITE" id="PS50039"/>
    </source>
</evidence>
<proteinExistence type="predicted"/>
<feature type="DNA-binding region" description="Fork-head" evidence="10">
    <location>
        <begin position="366"/>
        <end position="445"/>
    </location>
</feature>
<dbReference type="InterPro" id="IPR030456">
    <property type="entry name" value="TF_fork_head_CS_2"/>
</dbReference>
<dbReference type="InterPro" id="IPR001766">
    <property type="entry name" value="Fork_head_dom"/>
</dbReference>
<evidence type="ECO:0000256" key="1">
    <source>
        <dbReference type="ARBA" id="ARBA00004123"/>
    </source>
</evidence>
<dbReference type="CDD" id="cd20066">
    <property type="entry name" value="FH_FOXP3"/>
    <property type="match status" value="1"/>
</dbReference>
<dbReference type="SUPFAM" id="SSF46785">
    <property type="entry name" value="Winged helix' DNA-binding domain"/>
    <property type="match status" value="1"/>
</dbReference>
<dbReference type="PRINTS" id="PR00053">
    <property type="entry name" value="FORKHEAD"/>
</dbReference>
<dbReference type="InterPro" id="IPR050998">
    <property type="entry name" value="FOXP"/>
</dbReference>
<evidence type="ECO:0000256" key="7">
    <source>
        <dbReference type="ARBA" id="ARBA00023125"/>
    </source>
</evidence>
<keyword evidence="6" id="KW-0805">Transcription regulation</keyword>
<accession>A0A8B9LGN7</accession>
<dbReference type="PANTHER" id="PTHR45796">
    <property type="entry name" value="FORKHEAD BOX P, ISOFORM C"/>
    <property type="match status" value="1"/>
</dbReference>
<evidence type="ECO:0000256" key="10">
    <source>
        <dbReference type="PROSITE-ProRule" id="PRU00089"/>
    </source>
</evidence>
<keyword evidence="12" id="KW-0472">Membrane</keyword>
<evidence type="ECO:0000313" key="15">
    <source>
        <dbReference type="Proteomes" id="UP000694621"/>
    </source>
</evidence>
<evidence type="ECO:0000256" key="8">
    <source>
        <dbReference type="ARBA" id="ARBA00023163"/>
    </source>
</evidence>
<dbReference type="Proteomes" id="UP000694621">
    <property type="component" value="Unplaced"/>
</dbReference>
<dbReference type="PANTHER" id="PTHR45796:SF2">
    <property type="entry name" value="FORKHEAD BOX P3"/>
    <property type="match status" value="1"/>
</dbReference>
<feature type="transmembrane region" description="Helical" evidence="12">
    <location>
        <begin position="338"/>
        <end position="357"/>
    </location>
</feature>
<keyword evidence="5" id="KW-0862">Zinc</keyword>